<dbReference type="RefSeq" id="WP_236893053.1">
    <property type="nucleotide sequence ID" value="NZ_AP024488.1"/>
</dbReference>
<dbReference type="PANTHER" id="PTHR30134">
    <property type="entry name" value="HYDROGENASE PROTEIN ASSEMBLY PROTEIN, NICKEL CHAPERONE"/>
    <property type="match status" value="1"/>
</dbReference>
<keyword evidence="6" id="KW-0862">Zinc</keyword>
<keyword evidence="5" id="KW-0378">Hydrolase</keyword>
<evidence type="ECO:0000256" key="7">
    <source>
        <dbReference type="ARBA" id="ARBA00023134"/>
    </source>
</evidence>
<dbReference type="EMBL" id="AP024488">
    <property type="protein sequence ID" value="BCS96769.1"/>
    <property type="molecule type" value="Genomic_DNA"/>
</dbReference>
<dbReference type="Proteomes" id="UP001320148">
    <property type="component" value="Chromosome"/>
</dbReference>
<dbReference type="NCBIfam" id="TIGR00073">
    <property type="entry name" value="hypB"/>
    <property type="match status" value="1"/>
</dbReference>
<keyword evidence="3" id="KW-0479">Metal-binding</keyword>
<evidence type="ECO:0000256" key="5">
    <source>
        <dbReference type="ARBA" id="ARBA00022801"/>
    </source>
</evidence>
<dbReference type="CDD" id="cd05390">
    <property type="entry name" value="HypB"/>
    <property type="match status" value="1"/>
</dbReference>
<name>A0ABM7PHU1_9BACT</name>
<evidence type="ECO:0000259" key="8">
    <source>
        <dbReference type="Pfam" id="PF02492"/>
    </source>
</evidence>
<keyword evidence="7" id="KW-0342">GTP-binding</keyword>
<accession>A0ABM7PHU1</accession>
<organism evidence="9 10">
    <name type="scientific">Desulfoluna limicola</name>
    <dbReference type="NCBI Taxonomy" id="2810562"/>
    <lineage>
        <taxon>Bacteria</taxon>
        <taxon>Pseudomonadati</taxon>
        <taxon>Thermodesulfobacteriota</taxon>
        <taxon>Desulfobacteria</taxon>
        <taxon>Desulfobacterales</taxon>
        <taxon>Desulfolunaceae</taxon>
        <taxon>Desulfoluna</taxon>
    </lineage>
</organism>
<dbReference type="PANTHER" id="PTHR30134:SF2">
    <property type="entry name" value="HYDROGENASE MATURATION FACTOR HYPB"/>
    <property type="match status" value="1"/>
</dbReference>
<evidence type="ECO:0000256" key="3">
    <source>
        <dbReference type="ARBA" id="ARBA00022723"/>
    </source>
</evidence>
<keyword evidence="2" id="KW-0533">Nickel</keyword>
<evidence type="ECO:0000256" key="1">
    <source>
        <dbReference type="ARBA" id="ARBA00006211"/>
    </source>
</evidence>
<evidence type="ECO:0000313" key="10">
    <source>
        <dbReference type="Proteomes" id="UP001320148"/>
    </source>
</evidence>
<dbReference type="Pfam" id="PF02492">
    <property type="entry name" value="cobW"/>
    <property type="match status" value="1"/>
</dbReference>
<dbReference type="Gene3D" id="3.40.50.300">
    <property type="entry name" value="P-loop containing nucleotide triphosphate hydrolases"/>
    <property type="match status" value="1"/>
</dbReference>
<dbReference type="SUPFAM" id="SSF52540">
    <property type="entry name" value="P-loop containing nucleoside triphosphate hydrolases"/>
    <property type="match status" value="1"/>
</dbReference>
<evidence type="ECO:0000256" key="2">
    <source>
        <dbReference type="ARBA" id="ARBA00022596"/>
    </source>
</evidence>
<comment type="similarity">
    <text evidence="1">Belongs to the SIMIBI class G3E GTPase family. HypB/HupM subfamily.</text>
</comment>
<proteinExistence type="inferred from homology"/>
<keyword evidence="10" id="KW-1185">Reference proteome</keyword>
<evidence type="ECO:0000256" key="6">
    <source>
        <dbReference type="ARBA" id="ARBA00022833"/>
    </source>
</evidence>
<evidence type="ECO:0000313" key="9">
    <source>
        <dbReference type="EMBL" id="BCS96769.1"/>
    </source>
</evidence>
<feature type="domain" description="CobW/HypB/UreG nucleotide-binding" evidence="8">
    <location>
        <begin position="34"/>
        <end position="194"/>
    </location>
</feature>
<protein>
    <submittedName>
        <fullName evidence="9">Hydrogenase nickel incorporation protein HypB</fullName>
    </submittedName>
</protein>
<evidence type="ECO:0000256" key="4">
    <source>
        <dbReference type="ARBA" id="ARBA00022741"/>
    </source>
</evidence>
<gene>
    <name evidence="9" type="primary">hypB_2</name>
    <name evidence="9" type="ORF">DSLASN_24010</name>
</gene>
<dbReference type="InterPro" id="IPR003495">
    <property type="entry name" value="CobW/HypB/UreG_nucleotide-bd"/>
</dbReference>
<reference evidence="9 10" key="1">
    <citation type="submission" date="2021-02" db="EMBL/GenBank/DDBJ databases">
        <title>Complete genome of Desulfoluna sp. strain ASN36.</title>
        <authorList>
            <person name="Takahashi A."/>
            <person name="Kojima H."/>
            <person name="Fukui M."/>
        </authorList>
    </citation>
    <scope>NUCLEOTIDE SEQUENCE [LARGE SCALE GENOMIC DNA]</scope>
    <source>
        <strain evidence="9 10">ASN36</strain>
    </source>
</reference>
<keyword evidence="4" id="KW-0547">Nucleotide-binding</keyword>
<sequence length="229" mass="25071">MDIPVVRNVLDANNAVAEKNRALFDAHGVFVLNMMSAPGSGKTEILVKSLGRLLPELRCSVIVGDISTTNDAERLLATGAAAVQINTDAFGSECHIGAHVIEKALESIPLAETDLLIIENIGNLVCPAEFDLGEDTRVVVISVTEGEDKPLKYPLMFRESEAAIYNKIDLLPHLDYDMEVALANINSINPAMPVFGLSARTEDGFHPWLEWVKTKVSIKQERSMMRESL</sequence>
<dbReference type="InterPro" id="IPR027417">
    <property type="entry name" value="P-loop_NTPase"/>
</dbReference>
<dbReference type="PIRSF" id="PIRSF005624">
    <property type="entry name" value="Ni-bind_GTPase"/>
    <property type="match status" value="1"/>
</dbReference>
<dbReference type="InterPro" id="IPR004392">
    <property type="entry name" value="Hyd_mat_HypB"/>
</dbReference>